<name>A0A224Y5V7_9ACAR</name>
<proteinExistence type="predicted"/>
<dbReference type="AlphaFoldDB" id="A0A224Y5V7"/>
<reference evidence="1" key="1">
    <citation type="journal article" date="2017" name="Parasit. Vectors">
        <title>Sialotranscriptomics of Rhipicephalus zambeziensis reveals intricate expression profiles of secretory proteins and suggests tight temporal transcriptional regulation during blood-feeding.</title>
        <authorList>
            <person name="de Castro M.H."/>
            <person name="de Klerk D."/>
            <person name="Pienaar R."/>
            <person name="Rees D.J.G."/>
            <person name="Mans B.J."/>
        </authorList>
    </citation>
    <scope>NUCLEOTIDE SEQUENCE</scope>
    <source>
        <tissue evidence="1">Salivary glands</tissue>
    </source>
</reference>
<accession>A0A224Y5V7</accession>
<evidence type="ECO:0000313" key="1">
    <source>
        <dbReference type="EMBL" id="MAA12946.1"/>
    </source>
</evidence>
<protein>
    <submittedName>
        <fullName evidence="1">Uncharacterized protein</fullName>
    </submittedName>
</protein>
<dbReference type="EMBL" id="GFPF01001800">
    <property type="protein sequence ID" value="MAA12946.1"/>
    <property type="molecule type" value="Transcribed_RNA"/>
</dbReference>
<organism evidence="1">
    <name type="scientific">Rhipicephalus zambeziensis</name>
    <dbReference type="NCBI Taxonomy" id="60191"/>
    <lineage>
        <taxon>Eukaryota</taxon>
        <taxon>Metazoa</taxon>
        <taxon>Ecdysozoa</taxon>
        <taxon>Arthropoda</taxon>
        <taxon>Chelicerata</taxon>
        <taxon>Arachnida</taxon>
        <taxon>Acari</taxon>
        <taxon>Parasitiformes</taxon>
        <taxon>Ixodida</taxon>
        <taxon>Ixodoidea</taxon>
        <taxon>Ixodidae</taxon>
        <taxon>Rhipicephalinae</taxon>
        <taxon>Rhipicephalus</taxon>
        <taxon>Rhipicephalus</taxon>
    </lineage>
</organism>
<sequence length="220" mass="24697">MVSGIDFTFFTCFLAVFVTCINARAVRLTPLAGISAIFKFCLRYSLATLSCSTQAVALQDMKRRLGTPNGRCKSCNGGVQGKQLSYCHSSGVPPMLKGVQLYTVHLKHVIPNTEQRNKCKGSRISGQRHTVALQSIHLRARKVIISNSSCPRVRFIAGIFRNYHESQKRITRSPSWFIQIASYSSHFFQLLLLQHSANHHRLSLCSVKHILHRDNPSSLN</sequence>